<evidence type="ECO:0000313" key="1">
    <source>
        <dbReference type="EMBL" id="MFC1414878.1"/>
    </source>
</evidence>
<dbReference type="Proteomes" id="UP001592582">
    <property type="component" value="Unassembled WGS sequence"/>
</dbReference>
<dbReference type="EMBL" id="JBHEZX010000030">
    <property type="protein sequence ID" value="MFC1414878.1"/>
    <property type="molecule type" value="Genomic_DNA"/>
</dbReference>
<organism evidence="1 2">
    <name type="scientific">Streptacidiphilus alkalitolerans</name>
    <dbReference type="NCBI Taxonomy" id="3342712"/>
    <lineage>
        <taxon>Bacteria</taxon>
        <taxon>Bacillati</taxon>
        <taxon>Actinomycetota</taxon>
        <taxon>Actinomycetes</taxon>
        <taxon>Kitasatosporales</taxon>
        <taxon>Streptomycetaceae</taxon>
        <taxon>Streptacidiphilus</taxon>
    </lineage>
</organism>
<dbReference type="NCBIfam" id="NF033179">
    <property type="entry name" value="TnsA_like_Actin"/>
    <property type="match status" value="1"/>
</dbReference>
<gene>
    <name evidence="1" type="ORF">ACEZDG_37045</name>
</gene>
<comment type="caution">
    <text evidence="1">The sequence shown here is derived from an EMBL/GenBank/DDBJ whole genome shotgun (WGS) entry which is preliminary data.</text>
</comment>
<accession>A0ABV6VMI0</accession>
<proteinExistence type="predicted"/>
<dbReference type="InterPro" id="IPR048000">
    <property type="entry name" value="TnsA-like"/>
</dbReference>
<name>A0ABV6VMI0_9ACTN</name>
<evidence type="ECO:0000313" key="2">
    <source>
        <dbReference type="Proteomes" id="UP001592582"/>
    </source>
</evidence>
<sequence>MSASGSADHAPDYFVRRVDGSAVVIDVRADERIEPKDMEAFEATRMACAQAEWGLERAGTPKAALMASARWLSRYRHPRCLDRTAANRLREVFANPGPLLSGADAAGDRLATLPALFHLLWRQELVAEDLSIHLTGPRTIVGVVGRDAR</sequence>
<reference evidence="1 2" key="1">
    <citation type="submission" date="2024-09" db="EMBL/GenBank/DDBJ databases">
        <authorList>
            <person name="Lee S.D."/>
        </authorList>
    </citation>
    <scope>NUCLEOTIDE SEQUENCE [LARGE SCALE GENOMIC DNA]</scope>
    <source>
        <strain evidence="1 2">N1-1</strain>
    </source>
</reference>
<protein>
    <submittedName>
        <fullName evidence="1">TnsA-like heteromeric transposase endonuclease subunit</fullName>
    </submittedName>
</protein>
<keyword evidence="2" id="KW-1185">Reference proteome</keyword>